<feature type="compositionally biased region" description="Polar residues" evidence="8">
    <location>
        <begin position="173"/>
        <end position="189"/>
    </location>
</feature>
<feature type="repeat" description="Pumilio" evidence="7">
    <location>
        <begin position="765"/>
        <end position="802"/>
    </location>
</feature>
<dbReference type="PANTHER" id="PTHR12537">
    <property type="entry name" value="RNA BINDING PROTEIN PUMILIO-RELATED"/>
    <property type="match status" value="1"/>
</dbReference>
<dbReference type="EMBL" id="LT598468">
    <property type="protein sequence ID" value="SCV03501.1"/>
    <property type="molecule type" value="Genomic_DNA"/>
</dbReference>
<keyword evidence="2" id="KW-0963">Cytoplasm</keyword>
<sequence length="835" mass="90712">MSAADSPPDAYSVGGINNLVGSHGARNMDSELASIVSSLSALSNVSAQQQHGQIGSFRRRSVNSNNGSEVDSEVFFHGGQNSPILKRTTLSVGAAPIGSGTGAAGAAGAGINSRLNMLGNYSASVTGGMLQHQSQQGGFFERFGRSLAEGTREVELNLGRSSGRASRRESLGTMESFSRVPETSTSSSALPLAYSGDDRRPSVSSDALESLSENLVLQNEIASAGPQAGPGSQATERTTIWNVASAPVFKPQATAAGIASPSGGAPDGTYAPQDMMFEDAYAFPYVGFQGAQLMSMMPPGVPPTAGPMGMPPGGAFMPPPPHPSSMESASNNPSAPISSDPHQPGFGATTIDGTPPPTSQDQDQPRQHRQQQLPPFIFPNNPYLFFPPNAANAPIPSEEGPHSRPGSKMGHRNGSKPDATKSHGNPYLHNSRGTKNGSPANLNGLPVFNTPQPRTAPNSSSNNTGRGKKNAIPRSPLLEEFRNNSNKRNYTIEDIFGSALEFCKDQHGSRFIQQELAKASDTQKEVVFNEIREEAIPLSDDVFGNYVIQKFFEHGLEVQKNVLYNQFKGKMEKLSMQMYACRVIQRALECIREEQKIALVDELMDCVLPMIKDQNGNHVIQKAIECISMEKLPFILKSLHGQIYHLSTHAYGCRVVQRLLEYGRPEDQDQILNELDQFIPYLIEDQYGNYVIQHILQHGSVKADQVHIAKTKQEIVDNVSKNVVEFSKHKFASNVVEKSILYGTAPQKRLLMDKILPRSTEHAQHLEDSAPLVLMMRDQYANYVVQKLVGVTTGEDKRLIVITIKSYLDKLNKINSQGSRHLASVEKLAALVDKL</sequence>
<protein>
    <recommendedName>
        <fullName evidence="6">Pumilio homology domain family member 3</fullName>
    </recommendedName>
</protein>
<dbReference type="PROSITE" id="PS50303">
    <property type="entry name" value="PUM_HD"/>
    <property type="match status" value="1"/>
</dbReference>
<organism evidence="10 11">
    <name type="scientific">Lachancea mirantina</name>
    <dbReference type="NCBI Taxonomy" id="1230905"/>
    <lineage>
        <taxon>Eukaryota</taxon>
        <taxon>Fungi</taxon>
        <taxon>Dikarya</taxon>
        <taxon>Ascomycota</taxon>
        <taxon>Saccharomycotina</taxon>
        <taxon>Saccharomycetes</taxon>
        <taxon>Saccharomycetales</taxon>
        <taxon>Saccharomycetaceae</taxon>
        <taxon>Lachancea</taxon>
    </lineage>
</organism>
<keyword evidence="11" id="KW-1185">Reference proteome</keyword>
<evidence type="ECO:0000256" key="8">
    <source>
        <dbReference type="SAM" id="MobiDB-lite"/>
    </source>
</evidence>
<dbReference type="STRING" id="1230905.A0A1G4KGK2"/>
<evidence type="ECO:0000256" key="5">
    <source>
        <dbReference type="ARBA" id="ARBA00060736"/>
    </source>
</evidence>
<dbReference type="InterPro" id="IPR011989">
    <property type="entry name" value="ARM-like"/>
</dbReference>
<proteinExistence type="inferred from homology"/>
<reference evidence="11" key="1">
    <citation type="submission" date="2016-03" db="EMBL/GenBank/DDBJ databases">
        <authorList>
            <person name="Devillers H."/>
        </authorList>
    </citation>
    <scope>NUCLEOTIDE SEQUENCE [LARGE SCALE GENOMIC DNA]</scope>
</reference>
<feature type="region of interest" description="Disordered" evidence="8">
    <location>
        <begin position="305"/>
        <end position="478"/>
    </location>
</feature>
<feature type="compositionally biased region" description="Low complexity" evidence="8">
    <location>
        <begin position="370"/>
        <end position="396"/>
    </location>
</feature>
<dbReference type="GO" id="GO:0005737">
    <property type="term" value="C:cytoplasm"/>
    <property type="evidence" value="ECO:0007669"/>
    <property type="project" value="UniProtKB-SubCell"/>
</dbReference>
<dbReference type="GO" id="GO:0000288">
    <property type="term" value="P:nuclear-transcribed mRNA catabolic process, deadenylation-dependent decay"/>
    <property type="evidence" value="ECO:0007669"/>
    <property type="project" value="TreeGrafter"/>
</dbReference>
<dbReference type="GO" id="GO:0003730">
    <property type="term" value="F:mRNA 3'-UTR binding"/>
    <property type="evidence" value="ECO:0007669"/>
    <property type="project" value="TreeGrafter"/>
</dbReference>
<comment type="subcellular location">
    <subcellularLocation>
        <location evidence="1">Cytoplasm</location>
    </subcellularLocation>
</comment>
<feature type="repeat" description="Pumilio" evidence="7">
    <location>
        <begin position="494"/>
        <end position="529"/>
    </location>
</feature>
<feature type="repeat" description="Pumilio" evidence="7">
    <location>
        <begin position="530"/>
        <end position="565"/>
    </location>
</feature>
<evidence type="ECO:0000256" key="2">
    <source>
        <dbReference type="ARBA" id="ARBA00022490"/>
    </source>
</evidence>
<feature type="repeat" description="Pumilio" evidence="7">
    <location>
        <begin position="638"/>
        <end position="673"/>
    </location>
</feature>
<evidence type="ECO:0000259" key="9">
    <source>
        <dbReference type="PROSITE" id="PS50303"/>
    </source>
</evidence>
<feature type="repeat" description="Pumilio" evidence="7">
    <location>
        <begin position="674"/>
        <end position="717"/>
    </location>
</feature>
<feature type="compositionally biased region" description="Polar residues" evidence="8">
    <location>
        <begin position="449"/>
        <end position="465"/>
    </location>
</feature>
<evidence type="ECO:0000256" key="7">
    <source>
        <dbReference type="PROSITE-ProRule" id="PRU00317"/>
    </source>
</evidence>
<evidence type="ECO:0000256" key="3">
    <source>
        <dbReference type="ARBA" id="ARBA00022737"/>
    </source>
</evidence>
<evidence type="ECO:0000313" key="11">
    <source>
        <dbReference type="Proteomes" id="UP000191024"/>
    </source>
</evidence>
<dbReference type="CDD" id="cd07920">
    <property type="entry name" value="Pumilio"/>
    <property type="match status" value="1"/>
</dbReference>
<feature type="compositionally biased region" description="Low complexity" evidence="8">
    <location>
        <begin position="328"/>
        <end position="339"/>
    </location>
</feature>
<name>A0A1G4KGK2_9SACH</name>
<evidence type="ECO:0000256" key="1">
    <source>
        <dbReference type="ARBA" id="ARBA00004496"/>
    </source>
</evidence>
<comment type="similarity">
    <text evidence="5">Belongs to the PUF3 family.</text>
</comment>
<dbReference type="PANTHER" id="PTHR12537:SF12">
    <property type="entry name" value="MATERNAL PROTEIN PUMILIO"/>
    <property type="match status" value="1"/>
</dbReference>
<evidence type="ECO:0000256" key="6">
    <source>
        <dbReference type="ARBA" id="ARBA00081811"/>
    </source>
</evidence>
<dbReference type="AlphaFoldDB" id="A0A1G4KGK2"/>
<feature type="region of interest" description="Disordered" evidence="8">
    <location>
        <begin position="158"/>
        <end position="207"/>
    </location>
</feature>
<dbReference type="SMART" id="SM00025">
    <property type="entry name" value="Pumilio"/>
    <property type="match status" value="8"/>
</dbReference>
<keyword evidence="4" id="KW-0694">RNA-binding</keyword>
<feature type="compositionally biased region" description="Polar residues" evidence="8">
    <location>
        <begin position="431"/>
        <end position="441"/>
    </location>
</feature>
<dbReference type="InterPro" id="IPR001313">
    <property type="entry name" value="Pumilio_RNA-bd_rpt"/>
</dbReference>
<dbReference type="Proteomes" id="UP000191024">
    <property type="component" value="Chromosome H"/>
</dbReference>
<feature type="repeat" description="Pumilio" evidence="7">
    <location>
        <begin position="718"/>
        <end position="753"/>
    </location>
</feature>
<keyword evidence="3" id="KW-0677">Repeat</keyword>
<dbReference type="InterPro" id="IPR033133">
    <property type="entry name" value="PUM-HD"/>
</dbReference>
<dbReference type="Gene3D" id="1.25.10.10">
    <property type="entry name" value="Leucine-rich Repeat Variant"/>
    <property type="match status" value="1"/>
</dbReference>
<feature type="domain" description="PUM-HD" evidence="9">
    <location>
        <begin position="473"/>
        <end position="829"/>
    </location>
</feature>
<dbReference type="FunFam" id="1.25.10.10:FF:000004">
    <property type="entry name" value="Pumilio homolog 1 isoform 2"/>
    <property type="match status" value="1"/>
</dbReference>
<dbReference type="SUPFAM" id="SSF48371">
    <property type="entry name" value="ARM repeat"/>
    <property type="match status" value="1"/>
</dbReference>
<dbReference type="PROSITE" id="PS50302">
    <property type="entry name" value="PUM"/>
    <property type="match status" value="8"/>
</dbReference>
<gene>
    <name evidence="10" type="ORF">LAMI_0H08658G</name>
</gene>
<evidence type="ECO:0000256" key="4">
    <source>
        <dbReference type="ARBA" id="ARBA00022884"/>
    </source>
</evidence>
<evidence type="ECO:0000313" key="10">
    <source>
        <dbReference type="EMBL" id="SCV03501.1"/>
    </source>
</evidence>
<dbReference type="OrthoDB" id="668540at2759"/>
<accession>A0A1G4KGK2</accession>
<dbReference type="InterPro" id="IPR033712">
    <property type="entry name" value="Pumilio_RNA-bd"/>
</dbReference>
<feature type="repeat" description="Pumilio" evidence="7">
    <location>
        <begin position="602"/>
        <end position="637"/>
    </location>
</feature>
<dbReference type="InterPro" id="IPR016024">
    <property type="entry name" value="ARM-type_fold"/>
</dbReference>
<dbReference type="Pfam" id="PF00806">
    <property type="entry name" value="PUF"/>
    <property type="match status" value="8"/>
</dbReference>
<feature type="repeat" description="Pumilio" evidence="7">
    <location>
        <begin position="566"/>
        <end position="601"/>
    </location>
</feature>